<accession>A0A820ZJ42</accession>
<sequence length="125" mass="14715">FLLPYWIRHHASMFDMAILIDYNSTDQSLEIIRREAPTSWKVVSSRNKDFDSQLVDEEVVEYEKMHPNAWKIVLNTPEFLVHSNLRQMLADIESNDSVKTFRVRSLIMGLPEMSFDIYRVPLLLA</sequence>
<evidence type="ECO:0008006" key="4">
    <source>
        <dbReference type="Google" id="ProtNLM"/>
    </source>
</evidence>
<evidence type="ECO:0000313" key="2">
    <source>
        <dbReference type="EMBL" id="CAF4563017.1"/>
    </source>
</evidence>
<organism evidence="2 3">
    <name type="scientific">Rotaria magnacalcarata</name>
    <dbReference type="NCBI Taxonomy" id="392030"/>
    <lineage>
        <taxon>Eukaryota</taxon>
        <taxon>Metazoa</taxon>
        <taxon>Spiralia</taxon>
        <taxon>Gnathifera</taxon>
        <taxon>Rotifera</taxon>
        <taxon>Eurotatoria</taxon>
        <taxon>Bdelloidea</taxon>
        <taxon>Philodinida</taxon>
        <taxon>Philodinidae</taxon>
        <taxon>Rotaria</taxon>
    </lineage>
</organism>
<evidence type="ECO:0000313" key="1">
    <source>
        <dbReference type="EMBL" id="CAF2213964.1"/>
    </source>
</evidence>
<dbReference type="EMBL" id="CAJNRF010016843">
    <property type="protein sequence ID" value="CAF2213964.1"/>
    <property type="molecule type" value="Genomic_DNA"/>
</dbReference>
<dbReference type="EMBL" id="CAJOBG010063653">
    <property type="protein sequence ID" value="CAF4563017.1"/>
    <property type="molecule type" value="Genomic_DNA"/>
</dbReference>
<dbReference type="Proteomes" id="UP000663866">
    <property type="component" value="Unassembled WGS sequence"/>
</dbReference>
<dbReference type="Proteomes" id="UP000663856">
    <property type="component" value="Unassembled WGS sequence"/>
</dbReference>
<feature type="non-terminal residue" evidence="2">
    <location>
        <position position="1"/>
    </location>
</feature>
<protein>
    <recommendedName>
        <fullName evidence="4">Glycosyltransferase</fullName>
    </recommendedName>
</protein>
<reference evidence="2" key="1">
    <citation type="submission" date="2021-02" db="EMBL/GenBank/DDBJ databases">
        <authorList>
            <person name="Nowell W R."/>
        </authorList>
    </citation>
    <scope>NUCLEOTIDE SEQUENCE</scope>
</reference>
<dbReference type="AlphaFoldDB" id="A0A820ZJ42"/>
<comment type="caution">
    <text evidence="2">The sequence shown here is derived from an EMBL/GenBank/DDBJ whole genome shotgun (WGS) entry which is preliminary data.</text>
</comment>
<gene>
    <name evidence="2" type="ORF">OVN521_LOCUS43717</name>
    <name evidence="1" type="ORF">WKI299_LOCUS35157</name>
</gene>
<keyword evidence="3" id="KW-1185">Reference proteome</keyword>
<name>A0A820ZJ42_9BILA</name>
<proteinExistence type="predicted"/>
<evidence type="ECO:0000313" key="3">
    <source>
        <dbReference type="Proteomes" id="UP000663866"/>
    </source>
</evidence>